<dbReference type="Pfam" id="PF08064">
    <property type="entry name" value="UME"/>
    <property type="match status" value="1"/>
</dbReference>
<dbReference type="EMBL" id="LCWF01000127">
    <property type="protein sequence ID" value="KKY18324.1"/>
    <property type="molecule type" value="Genomic_DNA"/>
</dbReference>
<evidence type="ECO:0000256" key="3">
    <source>
        <dbReference type="ARBA" id="ARBA00012513"/>
    </source>
</evidence>
<evidence type="ECO:0000256" key="9">
    <source>
        <dbReference type="ARBA" id="ARBA00022840"/>
    </source>
</evidence>
<dbReference type="InterPro" id="IPR057564">
    <property type="entry name" value="HEAT_ATR"/>
</dbReference>
<organism evidence="14 15">
    <name type="scientific">Phaeomoniella chlamydospora</name>
    <name type="common">Phaeoacremonium chlamydosporum</name>
    <dbReference type="NCBI Taxonomy" id="158046"/>
    <lineage>
        <taxon>Eukaryota</taxon>
        <taxon>Fungi</taxon>
        <taxon>Dikarya</taxon>
        <taxon>Ascomycota</taxon>
        <taxon>Pezizomycotina</taxon>
        <taxon>Eurotiomycetes</taxon>
        <taxon>Chaetothyriomycetidae</taxon>
        <taxon>Phaeomoniellales</taxon>
        <taxon>Phaeomoniellaceae</taxon>
        <taxon>Phaeomoniella</taxon>
    </lineage>
</organism>
<dbReference type="GO" id="GO:0005524">
    <property type="term" value="F:ATP binding"/>
    <property type="evidence" value="ECO:0007669"/>
    <property type="project" value="UniProtKB-KW"/>
</dbReference>
<dbReference type="OrthoDB" id="381190at2759"/>
<evidence type="ECO:0000313" key="15">
    <source>
        <dbReference type="Proteomes" id="UP000053317"/>
    </source>
</evidence>
<dbReference type="SUPFAM" id="SSF48371">
    <property type="entry name" value="ARM repeat"/>
    <property type="match status" value="1"/>
</dbReference>
<dbReference type="PROSITE" id="PS51189">
    <property type="entry name" value="FAT"/>
    <property type="match status" value="1"/>
</dbReference>
<comment type="subcellular location">
    <subcellularLocation>
        <location evidence="1">Nucleus</location>
    </subcellularLocation>
</comment>
<dbReference type="InterPro" id="IPR000403">
    <property type="entry name" value="PI3/4_kinase_cat_dom"/>
</dbReference>
<dbReference type="PANTHER" id="PTHR11139">
    <property type="entry name" value="ATAXIA TELANGIECTASIA MUTATED ATM -RELATED"/>
    <property type="match status" value="1"/>
</dbReference>
<keyword evidence="6" id="KW-0547">Nucleotide-binding</keyword>
<keyword evidence="8 14" id="KW-0418">Kinase</keyword>
<dbReference type="InterPro" id="IPR012993">
    <property type="entry name" value="UME"/>
</dbReference>
<dbReference type="CDD" id="cd00892">
    <property type="entry name" value="PIKKc_ATR"/>
    <property type="match status" value="1"/>
</dbReference>
<evidence type="ECO:0000256" key="2">
    <source>
        <dbReference type="ARBA" id="ARBA00010769"/>
    </source>
</evidence>
<evidence type="ECO:0000256" key="1">
    <source>
        <dbReference type="ARBA" id="ARBA00004123"/>
    </source>
</evidence>
<dbReference type="GO" id="GO:0005694">
    <property type="term" value="C:chromosome"/>
    <property type="evidence" value="ECO:0007669"/>
    <property type="project" value="TreeGrafter"/>
</dbReference>
<dbReference type="InterPro" id="IPR011990">
    <property type="entry name" value="TPR-like_helical_dom_sf"/>
</dbReference>
<dbReference type="GO" id="GO:0000077">
    <property type="term" value="P:DNA damage checkpoint signaling"/>
    <property type="evidence" value="ECO:0007669"/>
    <property type="project" value="TreeGrafter"/>
</dbReference>
<dbReference type="Pfam" id="PF23593">
    <property type="entry name" value="HEAT_ATR"/>
    <property type="match status" value="1"/>
</dbReference>
<evidence type="ECO:0000313" key="14">
    <source>
        <dbReference type="EMBL" id="KKY18324.1"/>
    </source>
</evidence>
<dbReference type="Gene3D" id="1.10.1070.11">
    <property type="entry name" value="Phosphatidylinositol 3-/4-kinase, catalytic domain"/>
    <property type="match status" value="1"/>
</dbReference>
<dbReference type="Pfam" id="PF00454">
    <property type="entry name" value="PI3_PI4_kinase"/>
    <property type="match status" value="1"/>
</dbReference>
<dbReference type="Pfam" id="PF25030">
    <property type="entry name" value="M-HEAT_ATR"/>
    <property type="match status" value="1"/>
</dbReference>
<evidence type="ECO:0000256" key="6">
    <source>
        <dbReference type="ARBA" id="ARBA00022741"/>
    </source>
</evidence>
<dbReference type="InterPro" id="IPR036940">
    <property type="entry name" value="PI3/4_kinase_cat_sf"/>
</dbReference>
<evidence type="ECO:0000256" key="10">
    <source>
        <dbReference type="ARBA" id="ARBA00023204"/>
    </source>
</evidence>
<dbReference type="GO" id="GO:0005634">
    <property type="term" value="C:nucleus"/>
    <property type="evidence" value="ECO:0007669"/>
    <property type="project" value="UniProtKB-SubCell"/>
</dbReference>
<keyword evidence="9" id="KW-0067">ATP-binding</keyword>
<feature type="domain" description="FAT" evidence="13">
    <location>
        <begin position="1084"/>
        <end position="1651"/>
    </location>
</feature>
<comment type="caution">
    <text evidence="14">The sequence shown here is derived from an EMBL/GenBank/DDBJ whole genome shotgun (WGS) entry which is preliminary data.</text>
</comment>
<evidence type="ECO:0000256" key="8">
    <source>
        <dbReference type="ARBA" id="ARBA00022777"/>
    </source>
</evidence>
<comment type="similarity">
    <text evidence="2">Belongs to the PI3/PI4-kinase family. ATM subfamily.</text>
</comment>
<evidence type="ECO:0000256" key="5">
    <source>
        <dbReference type="ARBA" id="ARBA00022679"/>
    </source>
</evidence>
<dbReference type="InterPro" id="IPR003151">
    <property type="entry name" value="PIK-rel_kinase_FAT"/>
</dbReference>
<dbReference type="Gene3D" id="1.25.40.10">
    <property type="entry name" value="Tetratricopeptide repeat domain"/>
    <property type="match status" value="1"/>
</dbReference>
<dbReference type="Proteomes" id="UP000053317">
    <property type="component" value="Unassembled WGS sequence"/>
</dbReference>
<dbReference type="InterPro" id="IPR011009">
    <property type="entry name" value="Kinase-like_dom_sf"/>
</dbReference>
<dbReference type="SMART" id="SM00802">
    <property type="entry name" value="UME"/>
    <property type="match status" value="1"/>
</dbReference>
<dbReference type="FunFam" id="1.10.1070.11:FF:000031">
    <property type="entry name" value="Phosphatidyl inositol 3-kinase"/>
    <property type="match status" value="1"/>
</dbReference>
<dbReference type="Gene3D" id="3.30.1010.10">
    <property type="entry name" value="Phosphatidylinositol 3-kinase Catalytic Subunit, Chain A, domain 4"/>
    <property type="match status" value="1"/>
</dbReference>
<keyword evidence="4" id="KW-0723">Serine/threonine-protein kinase</keyword>
<keyword evidence="11" id="KW-0539">Nucleus</keyword>
<keyword evidence="5" id="KW-0808">Transferase</keyword>
<dbReference type="GO" id="GO:0004674">
    <property type="term" value="F:protein serine/threonine kinase activity"/>
    <property type="evidence" value="ECO:0007669"/>
    <property type="project" value="UniProtKB-KW"/>
</dbReference>
<name>A0A0G2E6P4_PHACM</name>
<accession>A0A0G2E6P4</accession>
<dbReference type="InterPro" id="IPR014009">
    <property type="entry name" value="PIK_FAT"/>
</dbReference>
<evidence type="ECO:0000259" key="12">
    <source>
        <dbReference type="PROSITE" id="PS50290"/>
    </source>
</evidence>
<dbReference type="PROSITE" id="PS00916">
    <property type="entry name" value="PI3_4_KINASE_2"/>
    <property type="match status" value="1"/>
</dbReference>
<protein>
    <recommendedName>
        <fullName evidence="3">non-specific serine/threonine protein kinase</fullName>
        <ecNumber evidence="3">2.7.11.1</ecNumber>
    </recommendedName>
</protein>
<dbReference type="InterPro" id="IPR050517">
    <property type="entry name" value="DDR_Repair_Kinase"/>
</dbReference>
<reference evidence="14 15" key="1">
    <citation type="submission" date="2015-05" db="EMBL/GenBank/DDBJ databases">
        <title>Distinctive expansion of gene families associated with plant cell wall degradation and secondary metabolism in the genomes of grapevine trunk pathogens.</title>
        <authorList>
            <person name="Lawrence D.P."/>
            <person name="Travadon R."/>
            <person name="Rolshausen P.E."/>
            <person name="Baumgartner K."/>
        </authorList>
    </citation>
    <scope>NUCLEOTIDE SEQUENCE [LARGE SCALE GENOMIC DNA]</scope>
    <source>
        <strain evidence="14">UCRPC4</strain>
    </source>
</reference>
<dbReference type="Pfam" id="PF02259">
    <property type="entry name" value="FAT"/>
    <property type="match status" value="1"/>
</dbReference>
<feature type="domain" description="PI3K/PI4K catalytic" evidence="12">
    <location>
        <begin position="1766"/>
        <end position="2085"/>
    </location>
</feature>
<proteinExistence type="inferred from homology"/>
<keyword evidence="10" id="KW-0234">DNA repair</keyword>
<sequence>MRPSTGDKGCLTWADAVSDCVSSFVEDQGVNWDELAGIIEKTKNLVAAPSRHTSVLCKTLLPPVQRLLPKVQHDQEKAQLCDDFISHLSTVQNRSLPQRPNIALIENGQLAPGIDDGRPAKRARLHRDVDEQMHTHGHLDLKALWGVLRAPEETGLDELPDLLPGLMAQLSETERCHVMKMISDYSCSFALPKNNDSVNRICTACEVPKPPKFIMDPCHSDELNMMFESLLKIYPLFQRSPKCRVAALLSIRKILMHSANTRYLKLSESPIGELCLQSMKSSLRELRIAAANALTAFLIRRNGVPLEIVRENRILLLDFLASMYAKNDVPQQETCIFSLEQIALVSGEEELNIVLVRLVEYLGHPNQYVSGFVYAQLLKLAQSMEMPPAAMFRPYWRTVSVVIMRNLQSRPIIAENVCRLLGMNLEGLLMMTEEYTLPYLVLTRKSDIIRRIANAHGEDMTTYKLCTQERNLAAILAYLISQPSSDTEQLATRLLAEVSPEFRERELSVWIKLEPLLIACELLKNIVDAGEGRAAKAHQAMHLLATLHSKKGHGSGSRRGDAVGVFLEQHVLGITTNFASTLNDGQVIHPLIEKRRCLAAMGELMKLGKSRVNTALPQICAYLRSALEFVDLSDQAFVSWAEMIESLDAIDIEPLVDQTVAVIVQHWENFQTATQERAYGLMSFILKNHSELVREIFQSIPSLASIQVMAKFESEIRALKKQMDIKHQLQAFGERSRSETAAVAEQALNELASFLEAHQEYLHRSILSHQSDSTITALTRAVLDCSVKFNSVPAIATDAARCLGLIGCLDPNRHESVREKTEIVVLSSFVRADETSEFVLAFLQNVLVNAFLSASNTRAQGLLAWAMQELLMICNFSEAVVLRTFELSDKYHRWMALPDGARNTLTPFLTSKYTIAASNIDMKCVYPLFAPERLTHGQWLRALVLDMLQVCPNDNTNLIYSVFARVVRGQGLAISTFLLPFVAQSLVIGGTESQKTQLVSEMLLVLNYPLTGAHQTQEVIRACSESVFEIIEYLSAWAHKKKKQIQSHSASNRVDLRSDIEPPEDARQQIDVVESVLQRIPPEVISRRAVECRTFSRALFHWEQYIRRIDAEGQSQEERDEMLIRLQEIYTEIDEPDGIEGISAQLFAPNLEQQILEHRKAGRWTAAQRWYELQLDEHPHDCDVQVNLLTCLKESGQFDVLLNQYDSLRTVESTASLLPFAVEATWNTGKWQKLGDYLKSRNNKAGDFNIEIGSALLCLHRHDKESFEMKVKDLRRSLGESLNASNTSSLQSCHETLFKLHVLTEIETIANVQHGDREQLFPTLDRRLDILGAYVSDKQYLLGIRRAVMELTEGFLPLDRASAWLTSAKLARKSGSLDQALNAVLHATHAGDSSASIEHARLLWKEGRHRRAIQVLEGALDSGAFRSHNRTAAEDDRVTLTADQQEEQNKITARAHLLLAKWLDLGGQTQSDVIIRSYRKATDFHRRWDKGHYYLGKHYNKLIDSEKTKPIGKEATTYLTGELAKIVIDNYLRAAMVGSKYVFQTLPKILTLWLELVDGVDQPHDSRRGNERFNAHTIASRKKVVDDVNSQLKKYIDRIPAYLLYTILPQVVARIVHPNTAVYNNMVALIVRVVRAYPQQAMWTVLAVVKSSNKERAGRGLSILGKIVETQKKSSREASSTDLRALVTHGQKLSDELLRVSDYHIEGKTSRVSLAKDLGFNHKIAPSRLVVPIEASLIPNLPSNLDAAALKTFKAFSKDAITISSFLDEALVLSSLQKPRKLSIRGSDGRVYGLLAKPKDDLRKDQRLMEFNTMINRFLKRDVDASTRRLYIRTYAVVPLNEECGLIEWVDNLKTFRDILLKIYKEKGTAINYMEIRTLLDEACSGDPTKLDIFDKRVLKMFPPVFHEWFVETFMDPSAWFAARLRYTRSAAVMSMVGHVLGLGDRHGENILFEEDNGGTLHVDFNCLFDKGLTFEKPEMVPFRLTHNMIDAMGPYRYDGPFRRCCEITLQLLRANEEALMTILETFLHDPTTDFIGGKKKRNHQLVPDTPLGVLEGVRGKDPGFMFARLQGSKDIMYQRVMEHGQH</sequence>
<dbReference type="InterPro" id="IPR018936">
    <property type="entry name" value="PI3/4_kinase_CS"/>
</dbReference>
<keyword evidence="7" id="KW-0227">DNA damage</keyword>
<evidence type="ECO:0000256" key="11">
    <source>
        <dbReference type="ARBA" id="ARBA00023242"/>
    </source>
</evidence>
<keyword evidence="15" id="KW-1185">Reference proteome</keyword>
<dbReference type="InterPro" id="IPR016024">
    <property type="entry name" value="ARM-type_fold"/>
</dbReference>
<dbReference type="PROSITE" id="PS50290">
    <property type="entry name" value="PI3_4_KINASE_3"/>
    <property type="match status" value="1"/>
</dbReference>
<dbReference type="InterPro" id="IPR056802">
    <property type="entry name" value="ATR-like_M-HEAT"/>
</dbReference>
<dbReference type="SMART" id="SM00146">
    <property type="entry name" value="PI3Kc"/>
    <property type="match status" value="1"/>
</dbReference>
<evidence type="ECO:0000259" key="13">
    <source>
        <dbReference type="PROSITE" id="PS51189"/>
    </source>
</evidence>
<evidence type="ECO:0000256" key="7">
    <source>
        <dbReference type="ARBA" id="ARBA00022763"/>
    </source>
</evidence>
<dbReference type="SUPFAM" id="SSF56112">
    <property type="entry name" value="Protein kinase-like (PK-like)"/>
    <property type="match status" value="1"/>
</dbReference>
<dbReference type="EC" id="2.7.11.1" evidence="3"/>
<dbReference type="GO" id="GO:0006281">
    <property type="term" value="P:DNA repair"/>
    <property type="evidence" value="ECO:0007669"/>
    <property type="project" value="UniProtKB-KW"/>
</dbReference>
<gene>
    <name evidence="14" type="ORF">UCRPC4_g05035</name>
</gene>
<dbReference type="PANTHER" id="PTHR11139:SF125">
    <property type="entry name" value="SERINE_THREONINE-PROTEIN KINASE MEC1"/>
    <property type="match status" value="1"/>
</dbReference>
<reference evidence="14 15" key="2">
    <citation type="submission" date="2015-05" db="EMBL/GenBank/DDBJ databases">
        <authorList>
            <person name="Morales-Cruz A."/>
            <person name="Amrine K.C."/>
            <person name="Cantu D."/>
        </authorList>
    </citation>
    <scope>NUCLEOTIDE SEQUENCE [LARGE SCALE GENOMIC DNA]</scope>
    <source>
        <strain evidence="14">UCRPC4</strain>
    </source>
</reference>
<dbReference type="GO" id="GO:0000723">
    <property type="term" value="P:telomere maintenance"/>
    <property type="evidence" value="ECO:0007669"/>
    <property type="project" value="TreeGrafter"/>
</dbReference>
<evidence type="ECO:0000256" key="4">
    <source>
        <dbReference type="ARBA" id="ARBA00022527"/>
    </source>
</evidence>